<feature type="region of interest" description="Disordered" evidence="12">
    <location>
        <begin position="280"/>
        <end position="313"/>
    </location>
</feature>
<feature type="compositionally biased region" description="Polar residues" evidence="12">
    <location>
        <begin position="1391"/>
        <end position="1403"/>
    </location>
</feature>
<keyword evidence="17" id="KW-1185">Reference proteome</keyword>
<accession>A0AA40G7V8</accession>
<dbReference type="SUPFAM" id="SSF50494">
    <property type="entry name" value="Trypsin-like serine proteases"/>
    <property type="match status" value="1"/>
</dbReference>
<feature type="region of interest" description="Disordered" evidence="12">
    <location>
        <begin position="421"/>
        <end position="447"/>
    </location>
</feature>
<evidence type="ECO:0000256" key="9">
    <source>
        <dbReference type="ARBA" id="ARBA00023157"/>
    </source>
</evidence>
<comment type="caution">
    <text evidence="10">Lacks conserved residue(s) required for the propagation of feature annotation.</text>
</comment>
<reference evidence="16" key="1">
    <citation type="submission" date="2021-10" db="EMBL/GenBank/DDBJ databases">
        <title>Melipona bicolor Genome sequencing and assembly.</title>
        <authorList>
            <person name="Araujo N.S."/>
            <person name="Arias M.C."/>
        </authorList>
    </citation>
    <scope>NUCLEOTIDE SEQUENCE</scope>
    <source>
        <strain evidence="16">USP_2M_L1-L4_2017</strain>
        <tissue evidence="16">Whole body</tissue>
    </source>
</reference>
<feature type="disulfide bond" evidence="10">
    <location>
        <begin position="1271"/>
        <end position="1286"/>
    </location>
</feature>
<dbReference type="GO" id="GO:0006508">
    <property type="term" value="P:proteolysis"/>
    <property type="evidence" value="ECO:0007669"/>
    <property type="project" value="UniProtKB-KW"/>
</dbReference>
<keyword evidence="6" id="KW-0735">Signal-anchor</keyword>
<dbReference type="InterPro" id="IPR043504">
    <property type="entry name" value="Peptidase_S1_PA_chymotrypsin"/>
</dbReference>
<dbReference type="InterPro" id="IPR023415">
    <property type="entry name" value="LDLR_class-A_CS"/>
</dbReference>
<evidence type="ECO:0000256" key="8">
    <source>
        <dbReference type="ARBA" id="ARBA00023136"/>
    </source>
</evidence>
<name>A0AA40G7V8_9HYME</name>
<proteinExistence type="predicted"/>
<keyword evidence="5 11" id="KW-0720">Serine protease</keyword>
<dbReference type="CDD" id="cd00190">
    <property type="entry name" value="Tryp_SPc"/>
    <property type="match status" value="1"/>
</dbReference>
<evidence type="ECO:0000256" key="6">
    <source>
        <dbReference type="ARBA" id="ARBA00022968"/>
    </source>
</evidence>
<feature type="compositionally biased region" description="Polar residues" evidence="12">
    <location>
        <begin position="1108"/>
        <end position="1127"/>
    </location>
</feature>
<feature type="compositionally biased region" description="Polar residues" evidence="12">
    <location>
        <begin position="608"/>
        <end position="619"/>
    </location>
</feature>
<dbReference type="Pfam" id="PF00089">
    <property type="entry name" value="Trypsin"/>
    <property type="match status" value="1"/>
</dbReference>
<feature type="compositionally biased region" description="Polar residues" evidence="12">
    <location>
        <begin position="421"/>
        <end position="441"/>
    </location>
</feature>
<dbReference type="SUPFAM" id="SSF82671">
    <property type="entry name" value="SEA domain"/>
    <property type="match status" value="1"/>
</dbReference>
<evidence type="ECO:0000256" key="4">
    <source>
        <dbReference type="ARBA" id="ARBA00022801"/>
    </source>
</evidence>
<dbReference type="PROSITE" id="PS50240">
    <property type="entry name" value="TRYPSIN_DOM"/>
    <property type="match status" value="1"/>
</dbReference>
<feature type="disulfide bond" evidence="10">
    <location>
        <begin position="1875"/>
        <end position="1893"/>
    </location>
</feature>
<evidence type="ECO:0000313" key="17">
    <source>
        <dbReference type="Proteomes" id="UP001177670"/>
    </source>
</evidence>
<comment type="subcellular location">
    <subcellularLocation>
        <location evidence="1">Membrane</location>
        <topology evidence="1">Single-pass type II membrane protein</topology>
    </subcellularLocation>
</comment>
<dbReference type="Proteomes" id="UP001177670">
    <property type="component" value="Unassembled WGS sequence"/>
</dbReference>
<feature type="compositionally biased region" description="Basic and acidic residues" evidence="12">
    <location>
        <begin position="585"/>
        <end position="607"/>
    </location>
</feature>
<evidence type="ECO:0000256" key="3">
    <source>
        <dbReference type="ARBA" id="ARBA00022692"/>
    </source>
</evidence>
<dbReference type="InterPro" id="IPR036364">
    <property type="entry name" value="SEA_dom_sf"/>
</dbReference>
<dbReference type="InterPro" id="IPR000082">
    <property type="entry name" value="SEA_dom"/>
</dbReference>
<dbReference type="GO" id="GO:0004252">
    <property type="term" value="F:serine-type endopeptidase activity"/>
    <property type="evidence" value="ECO:0007669"/>
    <property type="project" value="InterPro"/>
</dbReference>
<dbReference type="PANTHER" id="PTHR24252:SF7">
    <property type="entry name" value="HYALIN"/>
    <property type="match status" value="1"/>
</dbReference>
<comment type="caution">
    <text evidence="16">The sequence shown here is derived from an EMBL/GenBank/DDBJ whole genome shotgun (WGS) entry which is preliminary data.</text>
</comment>
<dbReference type="PROSITE" id="PS50068">
    <property type="entry name" value="LDLRA_2"/>
    <property type="match status" value="3"/>
</dbReference>
<evidence type="ECO:0000256" key="5">
    <source>
        <dbReference type="ARBA" id="ARBA00022825"/>
    </source>
</evidence>
<keyword evidence="7 13" id="KW-1133">Transmembrane helix</keyword>
<feature type="region of interest" description="Disordered" evidence="12">
    <location>
        <begin position="1153"/>
        <end position="1189"/>
    </location>
</feature>
<feature type="region of interest" description="Disordered" evidence="12">
    <location>
        <begin position="1093"/>
        <end position="1128"/>
    </location>
</feature>
<dbReference type="EMBL" id="JAHYIQ010000005">
    <property type="protein sequence ID" value="KAK1132333.1"/>
    <property type="molecule type" value="Genomic_DNA"/>
</dbReference>
<dbReference type="InterPro" id="IPR033116">
    <property type="entry name" value="TRYPSIN_SER"/>
</dbReference>
<dbReference type="SMART" id="SM00020">
    <property type="entry name" value="Tryp_SPc"/>
    <property type="match status" value="1"/>
</dbReference>
<dbReference type="SMART" id="SM00192">
    <property type="entry name" value="LDLa"/>
    <property type="match status" value="3"/>
</dbReference>
<dbReference type="Gene3D" id="2.40.10.10">
    <property type="entry name" value="Trypsin-like serine proteases"/>
    <property type="match status" value="2"/>
</dbReference>
<evidence type="ECO:0000259" key="14">
    <source>
        <dbReference type="PROSITE" id="PS50024"/>
    </source>
</evidence>
<keyword evidence="3 13" id="KW-0812">Transmembrane</keyword>
<keyword evidence="8 13" id="KW-0472">Membrane</keyword>
<feature type="disulfide bond" evidence="10">
    <location>
        <begin position="1887"/>
        <end position="1902"/>
    </location>
</feature>
<dbReference type="InterPro" id="IPR001314">
    <property type="entry name" value="Peptidase_S1A"/>
</dbReference>
<dbReference type="PRINTS" id="PR00722">
    <property type="entry name" value="CHYMOTRYPSIN"/>
</dbReference>
<gene>
    <name evidence="16" type="ORF">K0M31_016441</name>
</gene>
<evidence type="ECO:0000256" key="12">
    <source>
        <dbReference type="SAM" id="MobiDB-lite"/>
    </source>
</evidence>
<protein>
    <recommendedName>
        <fullName evidence="18">Enteropeptidase</fullName>
    </recommendedName>
</protein>
<evidence type="ECO:0000259" key="15">
    <source>
        <dbReference type="PROSITE" id="PS50240"/>
    </source>
</evidence>
<evidence type="ECO:0008006" key="18">
    <source>
        <dbReference type="Google" id="ProtNLM"/>
    </source>
</evidence>
<evidence type="ECO:0000313" key="16">
    <source>
        <dbReference type="EMBL" id="KAK1132333.1"/>
    </source>
</evidence>
<dbReference type="InterPro" id="IPR009003">
    <property type="entry name" value="Peptidase_S1_PA"/>
</dbReference>
<dbReference type="GO" id="GO:0016020">
    <property type="term" value="C:membrane"/>
    <property type="evidence" value="ECO:0007669"/>
    <property type="project" value="UniProtKB-SubCell"/>
</dbReference>
<dbReference type="SUPFAM" id="SSF57424">
    <property type="entry name" value="LDL receptor-like module"/>
    <property type="match status" value="3"/>
</dbReference>
<feature type="region of interest" description="Disordered" evidence="12">
    <location>
        <begin position="905"/>
        <end position="932"/>
    </location>
</feature>
<dbReference type="InterPro" id="IPR036055">
    <property type="entry name" value="LDL_receptor-like_sf"/>
</dbReference>
<feature type="region of interest" description="Disordered" evidence="12">
    <location>
        <begin position="489"/>
        <end position="625"/>
    </location>
</feature>
<feature type="domain" description="Peptidase S1" evidence="15">
    <location>
        <begin position="1624"/>
        <end position="1859"/>
    </location>
</feature>
<dbReference type="InterPro" id="IPR001254">
    <property type="entry name" value="Trypsin_dom"/>
</dbReference>
<keyword evidence="2 11" id="KW-0645">Protease</keyword>
<dbReference type="PROSITE" id="PS50024">
    <property type="entry name" value="SEA"/>
    <property type="match status" value="1"/>
</dbReference>
<feature type="compositionally biased region" description="Basic and acidic residues" evidence="12">
    <location>
        <begin position="1022"/>
        <end position="1033"/>
    </location>
</feature>
<evidence type="ECO:0000256" key="11">
    <source>
        <dbReference type="RuleBase" id="RU363034"/>
    </source>
</evidence>
<feature type="compositionally biased region" description="Polar residues" evidence="12">
    <location>
        <begin position="1174"/>
        <end position="1185"/>
    </location>
</feature>
<feature type="domain" description="SEA" evidence="14">
    <location>
        <begin position="96"/>
        <end position="217"/>
    </location>
</feature>
<feature type="region of interest" description="Disordered" evidence="12">
    <location>
        <begin position="1376"/>
        <end position="1403"/>
    </location>
</feature>
<evidence type="ECO:0000256" key="13">
    <source>
        <dbReference type="SAM" id="Phobius"/>
    </source>
</evidence>
<feature type="compositionally biased region" description="Polar residues" evidence="12">
    <location>
        <begin position="533"/>
        <end position="548"/>
    </location>
</feature>
<dbReference type="PROSITE" id="PS01209">
    <property type="entry name" value="LDLRA_1"/>
    <property type="match status" value="2"/>
</dbReference>
<evidence type="ECO:0000256" key="2">
    <source>
        <dbReference type="ARBA" id="ARBA00022670"/>
    </source>
</evidence>
<keyword evidence="9 10" id="KW-1015">Disulfide bond</keyword>
<feature type="region of interest" description="Disordered" evidence="12">
    <location>
        <begin position="342"/>
        <end position="365"/>
    </location>
</feature>
<dbReference type="Pfam" id="PF00057">
    <property type="entry name" value="Ldl_recept_a"/>
    <property type="match status" value="2"/>
</dbReference>
<feature type="region of interest" description="Disordered" evidence="12">
    <location>
        <begin position="232"/>
        <end position="259"/>
    </location>
</feature>
<dbReference type="CDD" id="cd00112">
    <property type="entry name" value="LDLa"/>
    <property type="match status" value="3"/>
</dbReference>
<feature type="compositionally biased region" description="Basic and acidic residues" evidence="12">
    <location>
        <begin position="1376"/>
        <end position="1390"/>
    </location>
</feature>
<dbReference type="InterPro" id="IPR002172">
    <property type="entry name" value="LDrepeatLR_classA_rpt"/>
</dbReference>
<feature type="disulfide bond" evidence="10">
    <location>
        <begin position="1259"/>
        <end position="1277"/>
    </location>
</feature>
<dbReference type="Gene3D" id="4.10.400.10">
    <property type="entry name" value="Low-density Lipoprotein Receptor"/>
    <property type="match status" value="2"/>
</dbReference>
<dbReference type="InterPro" id="IPR018114">
    <property type="entry name" value="TRYPSIN_HIS"/>
</dbReference>
<sequence>MEKSMCICTSEVVAFLKTEDRILEEHALTQSEYHYPVENDYYLPPRSTWSRVSPEHTKKQRGNTTWKIGSAMLIVSAMLVLIAVFAIAGLALWMGAIIGFSCIFRVSKGEKYNPMLKLNTSMVFREKERKYKNIFEVLFRRSVLGVAYKQTIIDKFESGVLKVFFRIYLDRRKIPRSITSVEDTIEDIIAKETYSSSSLFKDMELDLTAISVKRINQETLGSQKQKNAMITKNGLLRPNRNSSLITSSKPKSKPSKIESTELDIDFSNIPTIQGTYRATKVNVTSSNKMNSTQEPTRSQSNTRNNTKVSLPQEQTTISVEDTSEINQSAVQTTNKINEKVNYTVHDESSSKNPSTTPISSTKDDDLFKDFRNPNFETSPWKPIIPGYINTELKLLPDNVQKTNYKVNYSNSNLGEVVPDTTTRNSQQNVQAKVPQSSTTTAKPPEPPMIFNSYVDVPGMSSFDIRDTDFPRDRIVPQEMVNFRVNGKFKNKIPGLSEDGETFTEASPSRLDDKRPDIEVSGQLPSETYDVKLRTSSQPFGLSSSQPLEFSSAKPYRSTSENETGWRVPGSQVTNAGSEDSIGDVKNPDDSTKTNRKRLGETTVKESSDNFLPSMASSTPKWHAQRPIESDINEESTTKVPGVGVAEPVADVDVELEPRNRYSDVQAIAKHKNNALQDRKVDKNVQEPVYTSYKTPDLNGAGVRPSLIESSGTLKPFRHTIPVDKITSVVDYSKDDSLRGSLKQEINTVTDSITNQGERFTETGKLGTDLDSKESKEEVIKVSPAEESKEEVIEVPFVKEEAVKENFESETFTRNSGNSEGNIPISHAKIEEHAGSTESNTESVIDDDKLLRLGTTEVYSEVIHPSYNNIDKLVVKNEEEKKIPGRLTLSISRNSTFIEIDTLKHTPGEVEEEASSRNKSATKGEDNRLFNGTLNRPYNSLETRKKIYNDTLKAYVVENLVTLAPAKSNTGIGRPVRPRPKIDREKTMRIDEKSSNRSSMDDTLLLEQLFGVQNQNRNTTKRNSLDHRDPVEENLGNERPRVEQIVEVVTSISTKVSTNFKGSPVVLKFVVTNSTSLPVIHRVGEEVTTLGTPSVPEEFSVPSKEENRSFGNQISNNTPSLASSQDVQTSDRKISTMEENKSLLEKLKQFAEIGTENEPVKSKNSSRPNVGPLQSHISNVKLNTKQESQRPLPDFEKLKQIADIATGNETLMNSSAAFTMTRDGVEILTKILNKMEDRTDKMISSTEGNLEVDHCFGFLCRDGKCLPSTGRCNMLGECPNSEDEANCTCADFLKAQLLHEKICDGVADCFDYSDETDCDWCQEGQFVCGNSRTCINQDRVCNGYSDCPGGEDEKKCAALIEDDSALNYEETSIFAKDENKSESSVTNDEHPSSQGHFSETESATNKDVLYDQEAMESSIFESTTLHPFKDDVRLEKLVSAKDESATKEETRFLENRERSNATTLVSGREISSSAKDVLTRGNSIHLNTENNDRTHTSATHLKKEINSYNEKGFLNIRKNGRWGKLCLSGMDDLLEERQAAWTIEDLGRAVCKAITYQDYETVEKVLDENPTSMRSYYTLSYNEKPLDKTILTFKPSECSSGEILRVKCKNLECGIRTQVPSQARIVGGGSSLAGSWPWQVALYKEGDYQCGGALINERWILSAGHCFYHAQDEYWVARIGATRRGSFPSPYEQVLRLDHISLHPDYIDNGFINDIAMLRLEEPVTFSDYVRPVCLPDLEPKSGTMCTVTGWGQLFEIGRIFPDTLQEVQLPVISTEECRRKTLFLPLYRITSGMLCAGLKDGGRDACLGDSGGPLVCSESNNKYTLQGITSNGYGCARPGRPGVYTKVHHYLPWIEYVISREDIRPSIASCKGHRCPLGECLPKSRICNGFLECSDGSDERNCPVSL</sequence>
<feature type="transmembrane region" description="Helical" evidence="13">
    <location>
        <begin position="68"/>
        <end position="94"/>
    </location>
</feature>
<evidence type="ECO:0000256" key="7">
    <source>
        <dbReference type="ARBA" id="ARBA00022989"/>
    </source>
</evidence>
<organism evidence="16 17">
    <name type="scientific">Melipona bicolor</name>
    <dbReference type="NCBI Taxonomy" id="60889"/>
    <lineage>
        <taxon>Eukaryota</taxon>
        <taxon>Metazoa</taxon>
        <taxon>Ecdysozoa</taxon>
        <taxon>Arthropoda</taxon>
        <taxon>Hexapoda</taxon>
        <taxon>Insecta</taxon>
        <taxon>Pterygota</taxon>
        <taxon>Neoptera</taxon>
        <taxon>Endopterygota</taxon>
        <taxon>Hymenoptera</taxon>
        <taxon>Apocrita</taxon>
        <taxon>Aculeata</taxon>
        <taxon>Apoidea</taxon>
        <taxon>Anthophila</taxon>
        <taxon>Apidae</taxon>
        <taxon>Melipona</taxon>
    </lineage>
</organism>
<dbReference type="PROSITE" id="PS00135">
    <property type="entry name" value="TRYPSIN_SER"/>
    <property type="match status" value="1"/>
</dbReference>
<feature type="disulfide bond" evidence="10">
    <location>
        <begin position="1340"/>
        <end position="1355"/>
    </location>
</feature>
<dbReference type="PANTHER" id="PTHR24252">
    <property type="entry name" value="ACROSIN-RELATED"/>
    <property type="match status" value="1"/>
</dbReference>
<evidence type="ECO:0000256" key="1">
    <source>
        <dbReference type="ARBA" id="ARBA00004606"/>
    </source>
</evidence>
<dbReference type="PROSITE" id="PS00134">
    <property type="entry name" value="TRYPSIN_HIS"/>
    <property type="match status" value="1"/>
</dbReference>
<keyword evidence="4 11" id="KW-0378">Hydrolase</keyword>
<evidence type="ECO:0000256" key="10">
    <source>
        <dbReference type="PROSITE-ProRule" id="PRU00124"/>
    </source>
</evidence>
<feature type="compositionally biased region" description="Polar residues" evidence="12">
    <location>
        <begin position="350"/>
        <end position="360"/>
    </location>
</feature>
<dbReference type="FunFam" id="2.40.10.10:FF:000003">
    <property type="entry name" value="Transmembrane serine protease 3"/>
    <property type="match status" value="1"/>
</dbReference>
<feature type="region of interest" description="Disordered" evidence="12">
    <location>
        <begin position="1014"/>
        <end position="1033"/>
    </location>
</feature>